<protein>
    <recommendedName>
        <fullName evidence="11">Olfactory receptor</fullName>
    </recommendedName>
</protein>
<dbReference type="PROSITE" id="PS00237">
    <property type="entry name" value="G_PROTEIN_RECEP_F1_1"/>
    <property type="match status" value="1"/>
</dbReference>
<dbReference type="InterPro" id="IPR050516">
    <property type="entry name" value="Olfactory_GPCR"/>
</dbReference>
<evidence type="ECO:0000256" key="6">
    <source>
        <dbReference type="ARBA" id="ARBA00023040"/>
    </source>
</evidence>
<evidence type="ECO:0000256" key="4">
    <source>
        <dbReference type="ARBA" id="ARBA00022725"/>
    </source>
</evidence>
<evidence type="ECO:0000256" key="9">
    <source>
        <dbReference type="ARBA" id="ARBA00023224"/>
    </source>
</evidence>
<keyword evidence="6 10" id="KW-0297">G-protein coupled receptor</keyword>
<gene>
    <name evidence="14" type="primary">LOC107106929</name>
</gene>
<proteinExistence type="inferred from homology"/>
<feature type="transmembrane region" description="Helical" evidence="11">
    <location>
        <begin position="215"/>
        <end position="234"/>
    </location>
</feature>
<keyword evidence="9 10" id="KW-0807">Transducer</keyword>
<dbReference type="InterPro" id="IPR017452">
    <property type="entry name" value="GPCR_Rhodpsn_7TM"/>
</dbReference>
<sequence>MYYFLSHLSFLDICISSTTVPKILVNFLCQRQTITYNQCLAQVFFLMSFTGTEAALLAVMAYDRYAAICKPLHYSSLMNTKVCAILAFATWVWGFLDAALHTALSSRLQFCGVYQIHHIFCDIPPLMKIACNDVHINQLASHITSLFVGVAPFLFTILSYIFILSSILKIRSTTGKRKAFSTCASHIIVVVVYFGNGSLNYNRPRTGYSLETDTLISTMYCIITPMVNPLIYSLRNKEVKGAFRKVLESQGKS</sequence>
<comment type="subcellular location">
    <subcellularLocation>
        <location evidence="1 11">Cell membrane</location>
        <topology evidence="1 11">Multi-pass membrane protein</topology>
    </subcellularLocation>
</comment>
<dbReference type="PROSITE" id="PS50262">
    <property type="entry name" value="G_PROTEIN_RECEP_F1_2"/>
    <property type="match status" value="1"/>
</dbReference>
<dbReference type="GeneID" id="107106929"/>
<dbReference type="InterPro" id="IPR000276">
    <property type="entry name" value="GPCR_Rhodpsn"/>
</dbReference>
<dbReference type="SUPFAM" id="SSF81321">
    <property type="entry name" value="Family A G protein-coupled receptor-like"/>
    <property type="match status" value="1"/>
</dbReference>
<feature type="transmembrane region" description="Helical" evidence="11">
    <location>
        <begin position="146"/>
        <end position="167"/>
    </location>
</feature>
<evidence type="ECO:0000256" key="5">
    <source>
        <dbReference type="ARBA" id="ARBA00022989"/>
    </source>
</evidence>
<dbReference type="PRINTS" id="PR00237">
    <property type="entry name" value="GPCRRHODOPSN"/>
</dbReference>
<dbReference type="PANTHER" id="PTHR26452">
    <property type="entry name" value="OLFACTORY RECEPTOR"/>
    <property type="match status" value="1"/>
</dbReference>
<evidence type="ECO:0000256" key="7">
    <source>
        <dbReference type="ARBA" id="ARBA00023136"/>
    </source>
</evidence>
<evidence type="ECO:0000256" key="10">
    <source>
        <dbReference type="RuleBase" id="RU000688"/>
    </source>
</evidence>
<feature type="domain" description="G-protein coupled receptors family 1 profile" evidence="12">
    <location>
        <begin position="1"/>
        <end position="232"/>
    </location>
</feature>
<dbReference type="PRINTS" id="PR00245">
    <property type="entry name" value="OLFACTORYR"/>
</dbReference>
<evidence type="ECO:0000313" key="14">
    <source>
        <dbReference type="RefSeq" id="XP_015262631.1"/>
    </source>
</evidence>
<evidence type="ECO:0000256" key="2">
    <source>
        <dbReference type="ARBA" id="ARBA00022475"/>
    </source>
</evidence>
<name>A0ABM1JME4_GEKJA</name>
<reference evidence="14" key="1">
    <citation type="submission" date="2025-08" db="UniProtKB">
        <authorList>
            <consortium name="RefSeq"/>
        </authorList>
    </citation>
    <scope>IDENTIFICATION</scope>
</reference>
<dbReference type="Gene3D" id="1.20.1070.10">
    <property type="entry name" value="Rhodopsin 7-helix transmembrane proteins"/>
    <property type="match status" value="1"/>
</dbReference>
<dbReference type="Pfam" id="PF13853">
    <property type="entry name" value="7tm_4"/>
    <property type="match status" value="1"/>
</dbReference>
<evidence type="ECO:0000256" key="3">
    <source>
        <dbReference type="ARBA" id="ARBA00022692"/>
    </source>
</evidence>
<feature type="transmembrane region" description="Helical" evidence="11">
    <location>
        <begin position="40"/>
        <end position="62"/>
    </location>
</feature>
<keyword evidence="2 11" id="KW-1003">Cell membrane</keyword>
<organism evidence="13 14">
    <name type="scientific">Gekko japonicus</name>
    <name type="common">Schlegel's Japanese gecko</name>
    <dbReference type="NCBI Taxonomy" id="146911"/>
    <lineage>
        <taxon>Eukaryota</taxon>
        <taxon>Metazoa</taxon>
        <taxon>Chordata</taxon>
        <taxon>Craniata</taxon>
        <taxon>Vertebrata</taxon>
        <taxon>Euteleostomi</taxon>
        <taxon>Lepidosauria</taxon>
        <taxon>Squamata</taxon>
        <taxon>Bifurcata</taxon>
        <taxon>Gekkota</taxon>
        <taxon>Gekkonidae</taxon>
        <taxon>Gekkoninae</taxon>
        <taxon>Gekko</taxon>
    </lineage>
</organism>
<keyword evidence="13" id="KW-1185">Reference proteome</keyword>
<keyword evidence="8 10" id="KW-0675">Receptor</keyword>
<evidence type="ECO:0000256" key="11">
    <source>
        <dbReference type="RuleBase" id="RU363047"/>
    </source>
</evidence>
<dbReference type="Proteomes" id="UP000694871">
    <property type="component" value="Unplaced"/>
</dbReference>
<evidence type="ECO:0000256" key="8">
    <source>
        <dbReference type="ARBA" id="ARBA00023170"/>
    </source>
</evidence>
<keyword evidence="5 11" id="KW-1133">Transmembrane helix</keyword>
<evidence type="ECO:0000256" key="1">
    <source>
        <dbReference type="ARBA" id="ARBA00004651"/>
    </source>
</evidence>
<dbReference type="InterPro" id="IPR000725">
    <property type="entry name" value="Olfact_rcpt"/>
</dbReference>
<feature type="transmembrane region" description="Helical" evidence="11">
    <location>
        <begin position="179"/>
        <end position="195"/>
    </location>
</feature>
<accession>A0ABM1JME4</accession>
<keyword evidence="4 11" id="KW-0552">Olfaction</keyword>
<evidence type="ECO:0000313" key="13">
    <source>
        <dbReference type="Proteomes" id="UP000694871"/>
    </source>
</evidence>
<feature type="transmembrane region" description="Helical" evidence="11">
    <location>
        <begin position="82"/>
        <end position="100"/>
    </location>
</feature>
<keyword evidence="11" id="KW-0716">Sensory transduction</keyword>
<dbReference type="RefSeq" id="XP_015262631.1">
    <property type="nucleotide sequence ID" value="XM_015407145.1"/>
</dbReference>
<keyword evidence="3 10" id="KW-0812">Transmembrane</keyword>
<comment type="similarity">
    <text evidence="10">Belongs to the G-protein coupled receptor 1 family.</text>
</comment>
<keyword evidence="7 11" id="KW-0472">Membrane</keyword>
<evidence type="ECO:0000259" key="12">
    <source>
        <dbReference type="PROSITE" id="PS50262"/>
    </source>
</evidence>